<feature type="transmembrane region" description="Helical" evidence="7">
    <location>
        <begin position="280"/>
        <end position="300"/>
    </location>
</feature>
<dbReference type="EMBL" id="NMQW01000039">
    <property type="protein sequence ID" value="OXM83737.1"/>
    <property type="molecule type" value="Genomic_DNA"/>
</dbReference>
<feature type="domain" description="EamA" evidence="8">
    <location>
        <begin position="9"/>
        <end position="141"/>
    </location>
</feature>
<comment type="subcellular location">
    <subcellularLocation>
        <location evidence="1">Cell membrane</location>
        <topology evidence="1">Multi-pass membrane protein</topology>
    </subcellularLocation>
</comment>
<feature type="transmembrane region" description="Helical" evidence="7">
    <location>
        <begin position="72"/>
        <end position="94"/>
    </location>
</feature>
<feature type="transmembrane region" description="Helical" evidence="7">
    <location>
        <begin position="100"/>
        <end position="118"/>
    </location>
</feature>
<proteinExistence type="inferred from homology"/>
<keyword evidence="4 7" id="KW-0812">Transmembrane</keyword>
<feature type="transmembrane region" description="Helical" evidence="7">
    <location>
        <begin position="130"/>
        <end position="149"/>
    </location>
</feature>
<feature type="transmembrane region" description="Helical" evidence="7">
    <location>
        <begin position="184"/>
        <end position="204"/>
    </location>
</feature>
<dbReference type="PANTHER" id="PTHR32322">
    <property type="entry name" value="INNER MEMBRANE TRANSPORTER"/>
    <property type="match status" value="1"/>
</dbReference>
<evidence type="ECO:0000256" key="7">
    <source>
        <dbReference type="SAM" id="Phobius"/>
    </source>
</evidence>
<evidence type="ECO:0000256" key="5">
    <source>
        <dbReference type="ARBA" id="ARBA00022989"/>
    </source>
</evidence>
<dbReference type="GO" id="GO:0005886">
    <property type="term" value="C:plasma membrane"/>
    <property type="evidence" value="ECO:0007669"/>
    <property type="project" value="UniProtKB-SubCell"/>
</dbReference>
<dbReference type="OrthoDB" id="1682095at2"/>
<evidence type="ECO:0000256" key="6">
    <source>
        <dbReference type="ARBA" id="ARBA00023136"/>
    </source>
</evidence>
<evidence type="ECO:0000256" key="2">
    <source>
        <dbReference type="ARBA" id="ARBA00007362"/>
    </source>
</evidence>
<evidence type="ECO:0000259" key="8">
    <source>
        <dbReference type="Pfam" id="PF00892"/>
    </source>
</evidence>
<evidence type="ECO:0000256" key="3">
    <source>
        <dbReference type="ARBA" id="ARBA00022475"/>
    </source>
</evidence>
<dbReference type="RefSeq" id="WP_094017494.1">
    <property type="nucleotide sequence ID" value="NZ_NMQW01000039.1"/>
</dbReference>
<sequence length="323" mass="34957">MGNSRPTSAYAAAVASSLIIGLSFIFVKLALTEADPLDTLAHRFTLSFLAAMVPFAFGWVRLQSSWRDMLRILPLALLYPIAFFAFQAYGLLYATSSEAGIIHATVPILTMLLAAYVLKERSSLGQKLCTFLSVAGVIYIFAMKGLQLQATSMKGILLILISALSLAGYSVLAKKLSQRQIPMLDMTYVVTIAGFLGFNAIAVTRHSFAGTLGQFWQPLTHSTFTLSVFYLGVASSFISIFLSNFALSRLDASKASVFNNLATVVTIVAGVLFLGERLEYFHIVGAIVIVAGVVGSNMLGRRKSPLPKESLLLRDHTKPGRSV</sequence>
<evidence type="ECO:0000313" key="9">
    <source>
        <dbReference type="EMBL" id="OXM83737.1"/>
    </source>
</evidence>
<keyword evidence="3" id="KW-1003">Cell membrane</keyword>
<feature type="transmembrane region" description="Helical" evidence="7">
    <location>
        <begin position="9"/>
        <end position="31"/>
    </location>
</feature>
<keyword evidence="10" id="KW-1185">Reference proteome</keyword>
<dbReference type="SUPFAM" id="SSF103481">
    <property type="entry name" value="Multidrug resistance efflux transporter EmrE"/>
    <property type="match status" value="2"/>
</dbReference>
<dbReference type="InterPro" id="IPR037185">
    <property type="entry name" value="EmrE-like"/>
</dbReference>
<evidence type="ECO:0000256" key="4">
    <source>
        <dbReference type="ARBA" id="ARBA00022692"/>
    </source>
</evidence>
<feature type="transmembrane region" description="Helical" evidence="7">
    <location>
        <begin position="257"/>
        <end position="274"/>
    </location>
</feature>
<feature type="transmembrane region" description="Helical" evidence="7">
    <location>
        <begin position="43"/>
        <end position="60"/>
    </location>
</feature>
<reference evidence="9 10" key="1">
    <citation type="submission" date="2017-07" db="EMBL/GenBank/DDBJ databases">
        <title>Genome sequencing and assembly of Paenibacillus rigui.</title>
        <authorList>
            <person name="Mayilraj S."/>
        </authorList>
    </citation>
    <scope>NUCLEOTIDE SEQUENCE [LARGE SCALE GENOMIC DNA]</scope>
    <source>
        <strain evidence="9 10">JCM 16352</strain>
    </source>
</reference>
<protein>
    <submittedName>
        <fullName evidence="9">EamA family transporter</fullName>
    </submittedName>
</protein>
<feature type="domain" description="EamA" evidence="8">
    <location>
        <begin position="153"/>
        <end position="296"/>
    </location>
</feature>
<comment type="caution">
    <text evidence="9">The sequence shown here is derived from an EMBL/GenBank/DDBJ whole genome shotgun (WGS) entry which is preliminary data.</text>
</comment>
<feature type="transmembrane region" description="Helical" evidence="7">
    <location>
        <begin position="155"/>
        <end position="172"/>
    </location>
</feature>
<dbReference type="InterPro" id="IPR000620">
    <property type="entry name" value="EamA_dom"/>
</dbReference>
<feature type="transmembrane region" description="Helical" evidence="7">
    <location>
        <begin position="224"/>
        <end position="245"/>
    </location>
</feature>
<gene>
    <name evidence="9" type="ORF">CF651_24415</name>
</gene>
<dbReference type="InterPro" id="IPR050638">
    <property type="entry name" value="AA-Vitamin_Transporters"/>
</dbReference>
<dbReference type="Pfam" id="PF00892">
    <property type="entry name" value="EamA"/>
    <property type="match status" value="2"/>
</dbReference>
<dbReference type="Gene3D" id="1.10.3730.20">
    <property type="match status" value="1"/>
</dbReference>
<accession>A0A229UJW4</accession>
<organism evidence="9 10">
    <name type="scientific">Paenibacillus rigui</name>
    <dbReference type="NCBI Taxonomy" id="554312"/>
    <lineage>
        <taxon>Bacteria</taxon>
        <taxon>Bacillati</taxon>
        <taxon>Bacillota</taxon>
        <taxon>Bacilli</taxon>
        <taxon>Bacillales</taxon>
        <taxon>Paenibacillaceae</taxon>
        <taxon>Paenibacillus</taxon>
    </lineage>
</organism>
<dbReference type="Proteomes" id="UP000215509">
    <property type="component" value="Unassembled WGS sequence"/>
</dbReference>
<dbReference type="AlphaFoldDB" id="A0A229UJW4"/>
<evidence type="ECO:0000256" key="1">
    <source>
        <dbReference type="ARBA" id="ARBA00004651"/>
    </source>
</evidence>
<comment type="similarity">
    <text evidence="2">Belongs to the EamA transporter family.</text>
</comment>
<keyword evidence="5 7" id="KW-1133">Transmembrane helix</keyword>
<dbReference type="PANTHER" id="PTHR32322:SF18">
    <property type="entry name" value="S-ADENOSYLMETHIONINE_S-ADENOSYLHOMOCYSTEINE TRANSPORTER"/>
    <property type="match status" value="1"/>
</dbReference>
<evidence type="ECO:0000313" key="10">
    <source>
        <dbReference type="Proteomes" id="UP000215509"/>
    </source>
</evidence>
<name>A0A229UJW4_9BACL</name>
<keyword evidence="6 7" id="KW-0472">Membrane</keyword>